<reference evidence="4" key="1">
    <citation type="journal article" date="2019" name="Int. J. Syst. Evol. Microbiol.">
        <title>The Global Catalogue of Microorganisms (GCM) 10K type strain sequencing project: providing services to taxonomists for standard genome sequencing and annotation.</title>
        <authorList>
            <consortium name="The Broad Institute Genomics Platform"/>
            <consortium name="The Broad Institute Genome Sequencing Center for Infectious Disease"/>
            <person name="Wu L."/>
            <person name="Ma J."/>
        </authorList>
    </citation>
    <scope>NUCLEOTIDE SEQUENCE [LARGE SCALE GENOMIC DNA]</scope>
    <source>
        <strain evidence="4">CCUG 46385</strain>
    </source>
</reference>
<dbReference type="SUPFAM" id="SSF55811">
    <property type="entry name" value="Nudix"/>
    <property type="match status" value="1"/>
</dbReference>
<proteinExistence type="inferred from homology"/>
<accession>A0ABV9QLU9</accession>
<dbReference type="RefSeq" id="WP_379788407.1">
    <property type="nucleotide sequence ID" value="NZ_JBHSHL010000025.1"/>
</dbReference>
<dbReference type="EMBL" id="JBHSHL010000025">
    <property type="protein sequence ID" value="MFC4804879.1"/>
    <property type="molecule type" value="Genomic_DNA"/>
</dbReference>
<dbReference type="Gene3D" id="3.90.79.10">
    <property type="entry name" value="Nucleoside Triphosphate Pyrophosphohydrolase"/>
    <property type="match status" value="1"/>
</dbReference>
<dbReference type="PROSITE" id="PS51462">
    <property type="entry name" value="NUDIX"/>
    <property type="match status" value="1"/>
</dbReference>
<dbReference type="Pfam" id="PF00293">
    <property type="entry name" value="NUDIX"/>
    <property type="match status" value="1"/>
</dbReference>
<evidence type="ECO:0000259" key="2">
    <source>
        <dbReference type="PROSITE" id="PS51462"/>
    </source>
</evidence>
<feature type="domain" description="Nudix hydrolase" evidence="2">
    <location>
        <begin position="41"/>
        <end position="179"/>
    </location>
</feature>
<keyword evidence="3" id="KW-0378">Hydrolase</keyword>
<keyword evidence="4" id="KW-1185">Reference proteome</keyword>
<comment type="caution">
    <text evidence="3">The sequence shown here is derived from an EMBL/GenBank/DDBJ whole genome shotgun (WGS) entry which is preliminary data.</text>
</comment>
<dbReference type="CDD" id="cd03674">
    <property type="entry name" value="NUDIX_Hydrolase"/>
    <property type="match status" value="1"/>
</dbReference>
<dbReference type="InterPro" id="IPR000086">
    <property type="entry name" value="NUDIX_hydrolase_dom"/>
</dbReference>
<dbReference type="GO" id="GO:0016787">
    <property type="term" value="F:hydrolase activity"/>
    <property type="evidence" value="ECO:0007669"/>
    <property type="project" value="UniProtKB-KW"/>
</dbReference>
<protein>
    <submittedName>
        <fullName evidence="3">NUDIX hydrolase</fullName>
    </submittedName>
</protein>
<name>A0ABV9QLU9_9FIRM</name>
<organism evidence="3 4">
    <name type="scientific">Filifactor villosus</name>
    <dbReference type="NCBI Taxonomy" id="29374"/>
    <lineage>
        <taxon>Bacteria</taxon>
        <taxon>Bacillati</taxon>
        <taxon>Bacillota</taxon>
        <taxon>Clostridia</taxon>
        <taxon>Peptostreptococcales</taxon>
        <taxon>Filifactoraceae</taxon>
        <taxon>Filifactor</taxon>
    </lineage>
</organism>
<evidence type="ECO:0000313" key="4">
    <source>
        <dbReference type="Proteomes" id="UP001595916"/>
    </source>
</evidence>
<evidence type="ECO:0000256" key="1">
    <source>
        <dbReference type="ARBA" id="ARBA00005582"/>
    </source>
</evidence>
<gene>
    <name evidence="3" type="ORF">ACFO4R_07270</name>
</gene>
<dbReference type="InterPro" id="IPR015797">
    <property type="entry name" value="NUDIX_hydrolase-like_dom_sf"/>
</dbReference>
<dbReference type="PANTHER" id="PTHR43736:SF1">
    <property type="entry name" value="DIHYDRONEOPTERIN TRIPHOSPHATE DIPHOSPHATASE"/>
    <property type="match status" value="1"/>
</dbReference>
<dbReference type="Proteomes" id="UP001595916">
    <property type="component" value="Unassembled WGS sequence"/>
</dbReference>
<sequence>MNWIEQIKNYRPTSVEEKKDRELILNYIEKHDDLLVRDNLLMHFTSSALVLNETRDATLMVFHNQFQAWSWPGGHVDADPDFLSVALREVREETGAKNLRPIFEQIASLRMLAIEGHWKKGAYVPAHLHLSVGYLVEGSSKDELRHKEDENKAVRWIPLRELDRLCREEHMKVVYRHMLQKLDL</sequence>
<evidence type="ECO:0000313" key="3">
    <source>
        <dbReference type="EMBL" id="MFC4804879.1"/>
    </source>
</evidence>
<dbReference type="PANTHER" id="PTHR43736">
    <property type="entry name" value="ADP-RIBOSE PYROPHOSPHATASE"/>
    <property type="match status" value="1"/>
</dbReference>
<comment type="similarity">
    <text evidence="1">Belongs to the Nudix hydrolase family.</text>
</comment>